<dbReference type="Gene3D" id="1.10.510.10">
    <property type="entry name" value="Transferase(Phosphotransferase) domain 1"/>
    <property type="match status" value="1"/>
</dbReference>
<organism evidence="7 8">
    <name type="scientific">Gossypium australe</name>
    <dbReference type="NCBI Taxonomy" id="47621"/>
    <lineage>
        <taxon>Eukaryota</taxon>
        <taxon>Viridiplantae</taxon>
        <taxon>Streptophyta</taxon>
        <taxon>Embryophyta</taxon>
        <taxon>Tracheophyta</taxon>
        <taxon>Spermatophyta</taxon>
        <taxon>Magnoliopsida</taxon>
        <taxon>eudicotyledons</taxon>
        <taxon>Gunneridae</taxon>
        <taxon>Pentapetalae</taxon>
        <taxon>rosids</taxon>
        <taxon>malvids</taxon>
        <taxon>Malvales</taxon>
        <taxon>Malvaceae</taxon>
        <taxon>Malvoideae</taxon>
        <taxon>Gossypium</taxon>
    </lineage>
</organism>
<evidence type="ECO:0000256" key="4">
    <source>
        <dbReference type="ARBA" id="ARBA00022777"/>
    </source>
</evidence>
<dbReference type="SUPFAM" id="SSF56112">
    <property type="entry name" value="Protein kinase-like (PK-like)"/>
    <property type="match status" value="1"/>
</dbReference>
<evidence type="ECO:0000256" key="3">
    <source>
        <dbReference type="ARBA" id="ARBA00022741"/>
    </source>
</evidence>
<evidence type="ECO:0000259" key="6">
    <source>
        <dbReference type="PROSITE" id="PS51285"/>
    </source>
</evidence>
<evidence type="ECO:0000256" key="2">
    <source>
        <dbReference type="ARBA" id="ARBA00022679"/>
    </source>
</evidence>
<keyword evidence="8" id="KW-1185">Reference proteome</keyword>
<feature type="domain" description="AGC-kinase C-terminal" evidence="6">
    <location>
        <begin position="98"/>
        <end position="166"/>
    </location>
</feature>
<name>A0A5B6U9L8_9ROSI</name>
<dbReference type="PANTHER" id="PTHR24351">
    <property type="entry name" value="RIBOSOMAL PROTEIN S6 KINASE"/>
    <property type="match status" value="1"/>
</dbReference>
<keyword evidence="4 7" id="KW-0418">Kinase</keyword>
<dbReference type="GO" id="GO:0005524">
    <property type="term" value="F:ATP binding"/>
    <property type="evidence" value="ECO:0007669"/>
    <property type="project" value="UniProtKB-KW"/>
</dbReference>
<keyword evidence="1" id="KW-0723">Serine/threonine-protein kinase</keyword>
<dbReference type="EMBL" id="SMMG02000013">
    <property type="protein sequence ID" value="KAA3453517.1"/>
    <property type="molecule type" value="Genomic_DNA"/>
</dbReference>
<keyword evidence="5" id="KW-0067">ATP-binding</keyword>
<accession>A0A5B6U9L8</accession>
<evidence type="ECO:0000256" key="1">
    <source>
        <dbReference type="ARBA" id="ARBA00022527"/>
    </source>
</evidence>
<dbReference type="InterPro" id="IPR000961">
    <property type="entry name" value="AGC-kinase_C"/>
</dbReference>
<dbReference type="InterPro" id="IPR011009">
    <property type="entry name" value="Kinase-like_dom_sf"/>
</dbReference>
<gene>
    <name evidence="7" type="ORF">EPI10_009544</name>
</gene>
<dbReference type="AlphaFoldDB" id="A0A5B6U9L8"/>
<evidence type="ECO:0000313" key="8">
    <source>
        <dbReference type="Proteomes" id="UP000325315"/>
    </source>
</evidence>
<reference evidence="8" key="1">
    <citation type="journal article" date="2019" name="Plant Biotechnol. J.">
        <title>Genome sequencing of the Australian wild diploid species Gossypium australe highlights disease resistance and delayed gland morphogenesis.</title>
        <authorList>
            <person name="Cai Y."/>
            <person name="Cai X."/>
            <person name="Wang Q."/>
            <person name="Wang P."/>
            <person name="Zhang Y."/>
            <person name="Cai C."/>
            <person name="Xu Y."/>
            <person name="Wang K."/>
            <person name="Zhou Z."/>
            <person name="Wang C."/>
            <person name="Geng S."/>
            <person name="Li B."/>
            <person name="Dong Q."/>
            <person name="Hou Y."/>
            <person name="Wang H."/>
            <person name="Ai P."/>
            <person name="Liu Z."/>
            <person name="Yi F."/>
            <person name="Sun M."/>
            <person name="An G."/>
            <person name="Cheng J."/>
            <person name="Zhang Y."/>
            <person name="Shi Q."/>
            <person name="Xie Y."/>
            <person name="Shi X."/>
            <person name="Chang Y."/>
            <person name="Huang F."/>
            <person name="Chen Y."/>
            <person name="Hong S."/>
            <person name="Mi L."/>
            <person name="Sun Q."/>
            <person name="Zhang L."/>
            <person name="Zhou B."/>
            <person name="Peng R."/>
            <person name="Zhang X."/>
            <person name="Liu F."/>
        </authorList>
    </citation>
    <scope>NUCLEOTIDE SEQUENCE [LARGE SCALE GENOMIC DNA]</scope>
    <source>
        <strain evidence="8">cv. PA1801</strain>
    </source>
</reference>
<dbReference type="InterPro" id="IPR017892">
    <property type="entry name" value="Pkinase_C"/>
</dbReference>
<dbReference type="PROSITE" id="PS51285">
    <property type="entry name" value="AGC_KINASE_CTER"/>
    <property type="match status" value="1"/>
</dbReference>
<sequence>MHASCQFFDIHMLPSHWLTVLQPPFTGGNRQKVQDKIIKEKIKLPAFLSSEAHSILKGIRNHGLGCLFSLQLLQKEASKRLGCGREGSEEIKCHKWFKAINWKKLEAREVRPSFLPDVAGNHCVANFEECWTSMPVIDSPVASPTFGENPFKGFTYVRPVASFLQRNA</sequence>
<comment type="caution">
    <text evidence="7">The sequence shown here is derived from an EMBL/GenBank/DDBJ whole genome shotgun (WGS) entry which is preliminary data.</text>
</comment>
<dbReference type="Proteomes" id="UP000325315">
    <property type="component" value="Unassembled WGS sequence"/>
</dbReference>
<dbReference type="GO" id="GO:0004674">
    <property type="term" value="F:protein serine/threonine kinase activity"/>
    <property type="evidence" value="ECO:0007669"/>
    <property type="project" value="UniProtKB-KW"/>
</dbReference>
<dbReference type="Pfam" id="PF00433">
    <property type="entry name" value="Pkinase_C"/>
    <property type="match status" value="1"/>
</dbReference>
<proteinExistence type="predicted"/>
<dbReference type="Gene3D" id="3.30.200.20">
    <property type="entry name" value="Phosphorylase Kinase, domain 1"/>
    <property type="match status" value="1"/>
</dbReference>
<protein>
    <submittedName>
        <fullName evidence="7">Serine/threonine-protein kinase AtPK2/AtPK19-like isoform X2</fullName>
    </submittedName>
</protein>
<keyword evidence="2" id="KW-0808">Transferase</keyword>
<evidence type="ECO:0000313" key="7">
    <source>
        <dbReference type="EMBL" id="KAA3453517.1"/>
    </source>
</evidence>
<keyword evidence="3" id="KW-0547">Nucleotide-binding</keyword>
<evidence type="ECO:0000256" key="5">
    <source>
        <dbReference type="ARBA" id="ARBA00022840"/>
    </source>
</evidence>
<dbReference type="SMART" id="SM00133">
    <property type="entry name" value="S_TK_X"/>
    <property type="match status" value="1"/>
</dbReference>
<dbReference type="OrthoDB" id="63267at2759"/>